<evidence type="ECO:0000256" key="2">
    <source>
        <dbReference type="SAM" id="Phobius"/>
    </source>
</evidence>
<evidence type="ECO:0000256" key="1">
    <source>
        <dbReference type="SAM" id="MobiDB-lite"/>
    </source>
</evidence>
<gene>
    <name evidence="3" type="ORF">H257_12715</name>
</gene>
<keyword evidence="2" id="KW-0812">Transmembrane</keyword>
<sequence>MVEVCVVKSPADFQDWWVTEMNAGYQLYLCVLLLFFSLVIAMPLARLTFFLLHSLTPDRWKWPGEARTMILWETYWLFRVGLFCAALQAVRLTTLLCQWPLWIFGVPLLLWLNKAGDVIREVAVRRGSAKTLLFEITTVVKILVLCMTFYFLYILVFPGIADDILRGFYTGVCVLFGLALVPVVRNISGSQLLLINPTRPADDDIPTTTSNTSSRTTYTHHKRHVHLDHAPTGVLQDAPIGYVLTTCDVLSKIYVPAGKSMDAPMVLFQETPWWPLRLHVELPLSTSAKSIRLFIQLVDAMLNSTNPTEAPRAQHNESPFGATRTTTSTLHRRRLPTTSTHQTNHKIMHSALSSFFRTPATTAESSSHRQVDERRWRVLMEGPWVVTIQGQVFAGGYPLYRQALSEVVEMVMVILQDYGVGGVVRE</sequence>
<dbReference type="EMBL" id="KI913155">
    <property type="protein sequence ID" value="ETV72250.1"/>
    <property type="molecule type" value="Genomic_DNA"/>
</dbReference>
<dbReference type="OrthoDB" id="109605at2759"/>
<feature type="transmembrane region" description="Helical" evidence="2">
    <location>
        <begin position="132"/>
        <end position="155"/>
    </location>
</feature>
<dbReference type="GeneID" id="20814711"/>
<evidence type="ECO:0000313" key="3">
    <source>
        <dbReference type="EMBL" id="ETV72250.1"/>
    </source>
</evidence>
<keyword evidence="2" id="KW-1133">Transmembrane helix</keyword>
<reference evidence="3" key="1">
    <citation type="submission" date="2013-12" db="EMBL/GenBank/DDBJ databases">
        <title>The Genome Sequence of Aphanomyces astaci APO3.</title>
        <authorList>
            <consortium name="The Broad Institute Genomics Platform"/>
            <person name="Russ C."/>
            <person name="Tyler B."/>
            <person name="van West P."/>
            <person name="Dieguez-Uribeondo J."/>
            <person name="Young S.K."/>
            <person name="Zeng Q."/>
            <person name="Gargeya S."/>
            <person name="Fitzgerald M."/>
            <person name="Abouelleil A."/>
            <person name="Alvarado L."/>
            <person name="Chapman S.B."/>
            <person name="Gainer-Dewar J."/>
            <person name="Goldberg J."/>
            <person name="Griggs A."/>
            <person name="Gujja S."/>
            <person name="Hansen M."/>
            <person name="Howarth C."/>
            <person name="Imamovic A."/>
            <person name="Ireland A."/>
            <person name="Larimer J."/>
            <person name="McCowan C."/>
            <person name="Murphy C."/>
            <person name="Pearson M."/>
            <person name="Poon T.W."/>
            <person name="Priest M."/>
            <person name="Roberts A."/>
            <person name="Saif S."/>
            <person name="Shea T."/>
            <person name="Sykes S."/>
            <person name="Wortman J."/>
            <person name="Nusbaum C."/>
            <person name="Birren B."/>
        </authorList>
    </citation>
    <scope>NUCLEOTIDE SEQUENCE [LARGE SCALE GENOMIC DNA]</scope>
    <source>
        <strain evidence="3">APO3</strain>
    </source>
</reference>
<keyword evidence="2" id="KW-0472">Membrane</keyword>
<dbReference type="RefSeq" id="XP_009838318.1">
    <property type="nucleotide sequence ID" value="XM_009840016.1"/>
</dbReference>
<feature type="transmembrane region" description="Helical" evidence="2">
    <location>
        <begin position="167"/>
        <end position="184"/>
    </location>
</feature>
<feature type="transmembrane region" description="Helical" evidence="2">
    <location>
        <begin position="96"/>
        <end position="112"/>
    </location>
</feature>
<dbReference type="VEuPathDB" id="FungiDB:H257_12715"/>
<feature type="transmembrane region" description="Helical" evidence="2">
    <location>
        <begin position="25"/>
        <end position="49"/>
    </location>
</feature>
<accession>W4FXM2</accession>
<feature type="region of interest" description="Disordered" evidence="1">
    <location>
        <begin position="306"/>
        <end position="329"/>
    </location>
</feature>
<protein>
    <submittedName>
        <fullName evidence="3">Uncharacterized protein</fullName>
    </submittedName>
</protein>
<proteinExistence type="predicted"/>
<dbReference type="AlphaFoldDB" id="W4FXM2"/>
<name>W4FXM2_APHAT</name>
<organism evidence="3">
    <name type="scientific">Aphanomyces astaci</name>
    <name type="common">Crayfish plague agent</name>
    <dbReference type="NCBI Taxonomy" id="112090"/>
    <lineage>
        <taxon>Eukaryota</taxon>
        <taxon>Sar</taxon>
        <taxon>Stramenopiles</taxon>
        <taxon>Oomycota</taxon>
        <taxon>Saprolegniomycetes</taxon>
        <taxon>Saprolegniales</taxon>
        <taxon>Verrucalvaceae</taxon>
        <taxon>Aphanomyces</taxon>
    </lineage>
</organism>